<reference evidence="2 3" key="1">
    <citation type="journal article" date="2011" name="Proc. Natl. Acad. Sci. U.S.A.">
        <title>Evolutionary erosion of yeast sex chromosomes by mating-type switching accidents.</title>
        <authorList>
            <person name="Gordon J.L."/>
            <person name="Armisen D."/>
            <person name="Proux-Wera E."/>
            <person name="Oheigeartaigh S.S."/>
            <person name="Byrne K.P."/>
            <person name="Wolfe K.H."/>
        </authorList>
    </citation>
    <scope>NUCLEOTIDE SEQUENCE [LARGE SCALE GENOMIC DNA]</scope>
    <source>
        <strain evidence="3">ATCC 24235 / CBS 4417 / NBRC 1672 / NRRL Y-8282 / UCD 70-5</strain>
    </source>
</reference>
<organism evidence="2 3">
    <name type="scientific">Tetrapisispora phaffii (strain ATCC 24235 / CBS 4417 / NBRC 1672 / NRRL Y-8282 / UCD 70-5)</name>
    <name type="common">Yeast</name>
    <name type="synonym">Fabospora phaffii</name>
    <dbReference type="NCBI Taxonomy" id="1071381"/>
    <lineage>
        <taxon>Eukaryota</taxon>
        <taxon>Fungi</taxon>
        <taxon>Dikarya</taxon>
        <taxon>Ascomycota</taxon>
        <taxon>Saccharomycotina</taxon>
        <taxon>Saccharomycetes</taxon>
        <taxon>Saccharomycetales</taxon>
        <taxon>Saccharomycetaceae</taxon>
        <taxon>Tetrapisispora</taxon>
    </lineage>
</organism>
<dbReference type="InterPro" id="IPR007304">
    <property type="entry name" value="TAP46-like"/>
</dbReference>
<dbReference type="GeneID" id="11535282"/>
<dbReference type="GO" id="GO:0000159">
    <property type="term" value="C:protein phosphatase type 2A complex"/>
    <property type="evidence" value="ECO:0007669"/>
    <property type="project" value="EnsemblFungi"/>
</dbReference>
<dbReference type="PANTHER" id="PTHR10933">
    <property type="entry name" value="IMMUNOGLOBULIN-BINDING PROTEIN 1"/>
    <property type="match status" value="1"/>
</dbReference>
<dbReference type="OMA" id="EYELCEA"/>
<dbReference type="GO" id="GO:1903432">
    <property type="term" value="P:regulation of TORC1 signaling"/>
    <property type="evidence" value="ECO:0007669"/>
    <property type="project" value="EnsemblFungi"/>
</dbReference>
<dbReference type="STRING" id="1071381.G8BRP5"/>
<dbReference type="Gene3D" id="1.25.40.540">
    <property type="entry name" value="TAP42-like family"/>
    <property type="match status" value="1"/>
</dbReference>
<dbReference type="GO" id="GO:0005829">
    <property type="term" value="C:cytosol"/>
    <property type="evidence" value="ECO:0007669"/>
    <property type="project" value="EnsemblFungi"/>
</dbReference>
<dbReference type="GO" id="GO:0045943">
    <property type="term" value="P:positive regulation of transcription by RNA polymerase I"/>
    <property type="evidence" value="ECO:0007669"/>
    <property type="project" value="EnsemblFungi"/>
</dbReference>
<proteinExistence type="predicted"/>
<dbReference type="GO" id="GO:0051721">
    <property type="term" value="F:protein phosphatase 2A binding"/>
    <property type="evidence" value="ECO:0007669"/>
    <property type="project" value="TreeGrafter"/>
</dbReference>
<dbReference type="eggNOG" id="KOG2830">
    <property type="taxonomic scope" value="Eukaryota"/>
</dbReference>
<gene>
    <name evidence="2" type="primary">TPHA0C02680</name>
    <name evidence="2" type="ordered locus">TPHA_0C02680</name>
</gene>
<accession>G8BRP5</accession>
<name>G8BRP5_TETPH</name>
<evidence type="ECO:0000313" key="3">
    <source>
        <dbReference type="Proteomes" id="UP000005666"/>
    </source>
</evidence>
<feature type="compositionally biased region" description="Acidic residues" evidence="1">
    <location>
        <begin position="329"/>
        <end position="342"/>
    </location>
</feature>
<dbReference type="OrthoDB" id="10261753at2759"/>
<sequence length="370" mass="43183">MSVRQEYTLLLRSIKVKIDESTFRQNSTEFQNELVNIIGKLLSLKDKVYHHLALFSDNESLDDISTSSLEFLSIDYYLAYLCSKKQVVSTQINDDSSKNRMKLKFLEKSVQLYIQFLITLQESEILDKYLAKKLDAFEETYKPRLSELYNVTVKDQNDMAGAMLKRQQKIEGFKNARAVEAQLKELEKRIAVREDVDIDTNDDELLREIYIQKLKVLSYTSFNEIEQILYESELLANFLKEPVLQEVKEDNETQPEENSTGGYTERLETLNKPLLSKTGKILRNFTLMDKKTQLQKKVKGYGQYGPTMTVEEFLEKEFEEGRVLQGGEEQPEEHDSDDDEWLDKETYKAREWDEFKEANQKGSGNTINRG</sequence>
<dbReference type="RefSeq" id="XP_003684855.1">
    <property type="nucleotide sequence ID" value="XM_003684807.1"/>
</dbReference>
<dbReference type="Pfam" id="PF04177">
    <property type="entry name" value="TAP42"/>
    <property type="match status" value="1"/>
</dbReference>
<keyword evidence="3" id="KW-1185">Reference proteome</keyword>
<dbReference type="KEGG" id="tpf:TPHA_0C02680"/>
<dbReference type="AlphaFoldDB" id="G8BRP5"/>
<feature type="region of interest" description="Disordered" evidence="1">
    <location>
        <begin position="248"/>
        <end position="267"/>
    </location>
</feature>
<dbReference type="EMBL" id="HE612858">
    <property type="protein sequence ID" value="CCE62421.1"/>
    <property type="molecule type" value="Genomic_DNA"/>
</dbReference>
<feature type="region of interest" description="Disordered" evidence="1">
    <location>
        <begin position="319"/>
        <end position="346"/>
    </location>
</feature>
<dbReference type="Proteomes" id="UP000005666">
    <property type="component" value="Chromosome 3"/>
</dbReference>
<evidence type="ECO:0000313" key="2">
    <source>
        <dbReference type="EMBL" id="CCE62421.1"/>
    </source>
</evidence>
<dbReference type="GO" id="GO:0035303">
    <property type="term" value="P:regulation of dephosphorylation"/>
    <property type="evidence" value="ECO:0007669"/>
    <property type="project" value="TreeGrafter"/>
</dbReference>
<dbReference type="HOGENOM" id="CLU_041824_2_2_1"/>
<dbReference type="PANTHER" id="PTHR10933:SF9">
    <property type="entry name" value="IMMUNOGLOBULIN-BINDING PROTEIN 1"/>
    <property type="match status" value="1"/>
</dbReference>
<evidence type="ECO:0000256" key="1">
    <source>
        <dbReference type="SAM" id="MobiDB-lite"/>
    </source>
</evidence>
<dbReference type="InterPro" id="IPR038511">
    <property type="entry name" value="TAP42/TAP46-like_sf"/>
</dbReference>
<protein>
    <submittedName>
        <fullName evidence="2">Uncharacterized protein</fullName>
    </submittedName>
</protein>